<evidence type="ECO:0000313" key="1">
    <source>
        <dbReference type="EMBL" id="CAG9941857.1"/>
    </source>
</evidence>
<dbReference type="EMBL" id="CADEHS020000005">
    <property type="protein sequence ID" value="CAG9941857.1"/>
    <property type="molecule type" value="Genomic_DNA"/>
</dbReference>
<reference evidence="1" key="2">
    <citation type="submission" date="2021-10" db="EMBL/GenBank/DDBJ databases">
        <authorList>
            <person name="Piombo E."/>
        </authorList>
    </citation>
    <scope>NUCLEOTIDE SEQUENCE</scope>
</reference>
<reference evidence="1" key="1">
    <citation type="submission" date="2020-04" db="EMBL/GenBank/DDBJ databases">
        <authorList>
            <person name="Broberg M."/>
        </authorList>
    </citation>
    <scope>NUCLEOTIDE SEQUENCE</scope>
</reference>
<comment type="caution">
    <text evidence="1">The sequence shown here is derived from an EMBL/GenBank/DDBJ whole genome shotgun (WGS) entry which is preliminary data.</text>
</comment>
<evidence type="ECO:0000313" key="2">
    <source>
        <dbReference type="Proteomes" id="UP000836387"/>
    </source>
</evidence>
<gene>
    <name evidence="1" type="ORF">CRV2_00003292</name>
</gene>
<proteinExistence type="predicted"/>
<keyword evidence="2" id="KW-1185">Reference proteome</keyword>
<organism evidence="1 2">
    <name type="scientific">Clonostachys rosea f. rosea IK726</name>
    <dbReference type="NCBI Taxonomy" id="1349383"/>
    <lineage>
        <taxon>Eukaryota</taxon>
        <taxon>Fungi</taxon>
        <taxon>Dikarya</taxon>
        <taxon>Ascomycota</taxon>
        <taxon>Pezizomycotina</taxon>
        <taxon>Sordariomycetes</taxon>
        <taxon>Hypocreomycetidae</taxon>
        <taxon>Hypocreales</taxon>
        <taxon>Bionectriaceae</taxon>
        <taxon>Clonostachys</taxon>
    </lineage>
</organism>
<protein>
    <submittedName>
        <fullName evidence="1">Uncharacterized protein</fullName>
    </submittedName>
</protein>
<name>A0ACA9TLW2_BIOOC</name>
<sequence>MATPPPPSKAWDHQVDDRVNHIVEKLDQNPEFSEKKAPGLKELLSDFASPDVQVSGVEFHRRLLQVFKDSETDDTFSKTLSQYTPEEQEQIRKFAEGADPKDLGQNFTLGPSLGCREELSKLQQADSIVQITPQSGVEDITPTHPSVTASSRTLSSRSFRVASTTQAADDWFDKAVKHLAEFLDNGKPDQLIKVYKNAVFQNWGLNITNTPILTCVPSSTEDIQSIVQLAKLRNMSVRCSGYRHSWSPIFGKNGQILISMLDIATVTTLPNIAALPLPEPPPNKLQEISFVPGKPRVPGNKLVRVGCATTNERLRRWCIEQGTVTLPLNVIMVEITLGGSNAPICHGAGRQNMTLSDLVRKIEYVDANGVPQSVEKPEHLRAASGCFGLMGVVTYITMEFAPMSYAELAPKKMPVIQAVPPPPGLAEEDIPPALLKYWKPLSTAEKQKCQADFESRATSDYYAEWFWFPYSDYSWVNTWNATKDPKGAVSFPDKTHIFISFLQTVTMNILQNAPLAKDLIQLAGLSEASVTLISAAAMKALPEKPVKTFLPDALHFQRAIQNVRVLDIEVEMPLVAKQGGPVNAIDYTPVQQAWWYAILLTYKNSDRCPMRMPLEMRIMGGSDVIMAPQRGNSLGTCSIEVLTLHSAKNIWGPFAQSVLDKWVALKDPSTGKRLKIRPHWAKEWYNYNVDGKPWIDRLKSVDYKNERQEFLQVIAEIGKEANWSLQDLQARFSNEFFDKFFFDETPQTESGEDGTNGMNEKPCLAW</sequence>
<dbReference type="Proteomes" id="UP000836387">
    <property type="component" value="Unassembled WGS sequence"/>
</dbReference>
<accession>A0ACA9TLW2</accession>